<reference evidence="2" key="2">
    <citation type="submission" date="2023-05" db="EMBL/GenBank/DDBJ databases">
        <authorList>
            <person name="Schelkunov M.I."/>
        </authorList>
    </citation>
    <scope>NUCLEOTIDE SEQUENCE</scope>
    <source>
        <strain evidence="2">Hsosn_3</strain>
        <tissue evidence="2">Leaf</tissue>
    </source>
</reference>
<evidence type="ECO:0000256" key="1">
    <source>
        <dbReference type="ARBA" id="ARBA00004479"/>
    </source>
</evidence>
<reference evidence="2" key="1">
    <citation type="submission" date="2023-02" db="EMBL/GenBank/DDBJ databases">
        <title>Genome of toxic invasive species Heracleum sosnowskyi carries increased number of genes despite the absence of recent whole-genome duplications.</title>
        <authorList>
            <person name="Schelkunov M."/>
            <person name="Shtratnikova V."/>
            <person name="Makarenko M."/>
            <person name="Klepikova A."/>
            <person name="Omelchenko D."/>
            <person name="Novikova G."/>
            <person name="Obukhova E."/>
            <person name="Bogdanov V."/>
            <person name="Penin A."/>
            <person name="Logacheva M."/>
        </authorList>
    </citation>
    <scope>NUCLEOTIDE SEQUENCE</scope>
    <source>
        <strain evidence="2">Hsosn_3</strain>
        <tissue evidence="2">Leaf</tissue>
    </source>
</reference>
<dbReference type="PANTHER" id="PTHR48006">
    <property type="entry name" value="LEUCINE-RICH REPEAT-CONTAINING PROTEIN DDB_G0281931-RELATED"/>
    <property type="match status" value="1"/>
</dbReference>
<accession>A0AAD8HPC0</accession>
<evidence type="ECO:0000313" key="2">
    <source>
        <dbReference type="EMBL" id="KAK1369805.1"/>
    </source>
</evidence>
<protein>
    <submittedName>
        <fullName evidence="2">LRR receptor-like serine/threonine-protein kinase RPK2</fullName>
    </submittedName>
</protein>
<dbReference type="Proteomes" id="UP001237642">
    <property type="component" value="Unassembled WGS sequence"/>
</dbReference>
<dbReference type="AlphaFoldDB" id="A0AAD8HPC0"/>
<gene>
    <name evidence="2" type="ORF">POM88_035897</name>
</gene>
<dbReference type="PANTHER" id="PTHR48006:SF94">
    <property type="entry name" value="PROTEIN KINASE DOMAIN-CONTAINING PROTEIN"/>
    <property type="match status" value="1"/>
</dbReference>
<keyword evidence="2" id="KW-0808">Transferase</keyword>
<dbReference type="GO" id="GO:0016301">
    <property type="term" value="F:kinase activity"/>
    <property type="evidence" value="ECO:0007669"/>
    <property type="project" value="UniProtKB-KW"/>
</dbReference>
<evidence type="ECO:0000313" key="3">
    <source>
        <dbReference type="Proteomes" id="UP001237642"/>
    </source>
</evidence>
<dbReference type="Gene3D" id="1.10.510.10">
    <property type="entry name" value="Transferase(Phosphotransferase) domain 1"/>
    <property type="match status" value="1"/>
</dbReference>
<comment type="caution">
    <text evidence="2">The sequence shown here is derived from an EMBL/GenBank/DDBJ whole genome shotgun (WGS) entry which is preliminary data.</text>
</comment>
<keyword evidence="3" id="KW-1185">Reference proteome</keyword>
<dbReference type="EMBL" id="JAUIZM010000008">
    <property type="protein sequence ID" value="KAK1369805.1"/>
    <property type="molecule type" value="Genomic_DNA"/>
</dbReference>
<dbReference type="InterPro" id="IPR011009">
    <property type="entry name" value="Kinase-like_dom_sf"/>
</dbReference>
<keyword evidence="2" id="KW-0418">Kinase</keyword>
<dbReference type="GO" id="GO:0005886">
    <property type="term" value="C:plasma membrane"/>
    <property type="evidence" value="ECO:0007669"/>
    <property type="project" value="TreeGrafter"/>
</dbReference>
<organism evidence="2 3">
    <name type="scientific">Heracleum sosnowskyi</name>
    <dbReference type="NCBI Taxonomy" id="360622"/>
    <lineage>
        <taxon>Eukaryota</taxon>
        <taxon>Viridiplantae</taxon>
        <taxon>Streptophyta</taxon>
        <taxon>Embryophyta</taxon>
        <taxon>Tracheophyta</taxon>
        <taxon>Spermatophyta</taxon>
        <taxon>Magnoliopsida</taxon>
        <taxon>eudicotyledons</taxon>
        <taxon>Gunneridae</taxon>
        <taxon>Pentapetalae</taxon>
        <taxon>asterids</taxon>
        <taxon>campanulids</taxon>
        <taxon>Apiales</taxon>
        <taxon>Apiaceae</taxon>
        <taxon>Apioideae</taxon>
        <taxon>apioid superclade</taxon>
        <taxon>Tordylieae</taxon>
        <taxon>Tordyliinae</taxon>
        <taxon>Heracleum</taxon>
    </lineage>
</organism>
<keyword evidence="2" id="KW-0675">Receptor</keyword>
<proteinExistence type="predicted"/>
<sequence>MPTFPTSGWLIFLRISGKADMYSFGVVLLELISGKKSLDLSFSSYGNGFNIVGWARLLIIEGRPSELFSLELWASGPHESLLGMLRLAAACTLPVRPTMKQVFD</sequence>
<dbReference type="SUPFAM" id="SSF56112">
    <property type="entry name" value="Protein kinase-like (PK-like)"/>
    <property type="match status" value="1"/>
</dbReference>
<name>A0AAD8HPC0_9APIA</name>
<comment type="subcellular location">
    <subcellularLocation>
        <location evidence="1">Membrane</location>
        <topology evidence="1">Single-pass type I membrane protein</topology>
    </subcellularLocation>
</comment>
<dbReference type="InterPro" id="IPR051824">
    <property type="entry name" value="LRR_Rcpt-Like_S/T_Kinase"/>
</dbReference>